<dbReference type="PANTHER" id="PTHR48109:SF1">
    <property type="entry name" value="DIHYDROOROTATE DEHYDROGENASE (FUMARATE)"/>
    <property type="match status" value="1"/>
</dbReference>
<feature type="binding site" evidence="12">
    <location>
        <position position="100"/>
    </location>
    <ligand>
        <name>FMN</name>
        <dbReference type="ChEBI" id="CHEBI:58210"/>
    </ligand>
</feature>
<evidence type="ECO:0000256" key="9">
    <source>
        <dbReference type="ARBA" id="ARBA00023002"/>
    </source>
</evidence>
<feature type="binding site" evidence="12">
    <location>
        <position position="217"/>
    </location>
    <ligand>
        <name>FMN</name>
        <dbReference type="ChEBI" id="CHEBI:58210"/>
    </ligand>
</feature>
<evidence type="ECO:0000313" key="15">
    <source>
        <dbReference type="Proteomes" id="UP000295711"/>
    </source>
</evidence>
<evidence type="ECO:0000256" key="3">
    <source>
        <dbReference type="ARBA" id="ARBA00004715"/>
    </source>
</evidence>
<comment type="pathway">
    <text evidence="3">Pyrimidine metabolism; UMP biosynthesis via de novo pathway; orotate from (S)-dihydroorotate (NAD(+) route): step 1/1.</text>
</comment>
<keyword evidence="15" id="KW-1185">Reference proteome</keyword>
<evidence type="ECO:0000256" key="2">
    <source>
        <dbReference type="ARBA" id="ARBA00004496"/>
    </source>
</evidence>
<dbReference type="InterPro" id="IPR024920">
    <property type="entry name" value="Dihydroorotate_DH_1"/>
</dbReference>
<comment type="cofactor">
    <cofactor evidence="12">
        <name>FMN</name>
        <dbReference type="ChEBI" id="CHEBI:58210"/>
    </cofactor>
    <text evidence="12">Binds 1 FMN per subunit.</text>
</comment>
<feature type="domain" description="Dihydroorotate dehydrogenase catalytic" evidence="13">
    <location>
        <begin position="5"/>
        <end position="286"/>
    </location>
</feature>
<gene>
    <name evidence="12" type="primary">pyrD</name>
    <name evidence="14" type="ORF">EV212_10910</name>
</gene>
<name>A0A4R2LB08_9FIRM</name>
<dbReference type="UniPathway" id="UPA00070"/>
<sequence length="302" mass="32678">MDSRMETVIAGVTWKNPVTTASGTFGSGREYGELIDLNRLGAITVKGVSEEAWKGNPVPRLAETQSGLLNSIGLQNAGAEYFINHDIPFLRQYDTKIIVNICGHTLSQYCAVAEKFADCDIDMLELNISCPNVEEGGLSFGTDPHVVERVVKAVRHYAKQPLIVKLSPEVTDIMEVARAAVSGGADALSLINTLRGMKIDIHKRRPILASKIGGYSGPGVMPVALRMVYEVCHSVDVPVIGMGGISTFEDALQFIMAGAQAVAVGTANFHNPYASVEIIDGIRQYMKENRIPSLEEIRGCID</sequence>
<evidence type="ECO:0000256" key="4">
    <source>
        <dbReference type="ARBA" id="ARBA00008008"/>
    </source>
</evidence>
<evidence type="ECO:0000256" key="12">
    <source>
        <dbReference type="HAMAP-Rule" id="MF_00224"/>
    </source>
</evidence>
<keyword evidence="10" id="KW-0520">NAD</keyword>
<evidence type="ECO:0000256" key="8">
    <source>
        <dbReference type="ARBA" id="ARBA00022975"/>
    </source>
</evidence>
<dbReference type="PROSITE" id="PS00912">
    <property type="entry name" value="DHODEHASE_2"/>
    <property type="match status" value="1"/>
</dbReference>
<evidence type="ECO:0000256" key="5">
    <source>
        <dbReference type="ARBA" id="ARBA00022490"/>
    </source>
</evidence>
<dbReference type="InterPro" id="IPR001295">
    <property type="entry name" value="Dihydroorotate_DH_CS"/>
</dbReference>
<comment type="similarity">
    <text evidence="4 12">Belongs to the dihydroorotate dehydrogenase family. Type 1 subfamily.</text>
</comment>
<accession>A0A4R2LB08</accession>
<dbReference type="Pfam" id="PF01180">
    <property type="entry name" value="DHO_dh"/>
    <property type="match status" value="1"/>
</dbReference>
<dbReference type="OrthoDB" id="9794954at2"/>
<keyword evidence="5 12" id="KW-0963">Cytoplasm</keyword>
<feature type="binding site" evidence="12">
    <location>
        <position position="46"/>
    </location>
    <ligand>
        <name>substrate</name>
    </ligand>
</feature>
<comment type="catalytic activity">
    <reaction evidence="11">
        <text>(S)-dihydroorotate + NAD(+) = orotate + NADH + H(+)</text>
        <dbReference type="Rhea" id="RHEA:13513"/>
        <dbReference type="ChEBI" id="CHEBI:15378"/>
        <dbReference type="ChEBI" id="CHEBI:30839"/>
        <dbReference type="ChEBI" id="CHEBI:30864"/>
        <dbReference type="ChEBI" id="CHEBI:57540"/>
        <dbReference type="ChEBI" id="CHEBI:57945"/>
        <dbReference type="EC" id="1.3.1.14"/>
    </reaction>
</comment>
<evidence type="ECO:0000256" key="11">
    <source>
        <dbReference type="ARBA" id="ARBA00048996"/>
    </source>
</evidence>
<dbReference type="NCBIfam" id="TIGR01037">
    <property type="entry name" value="pyrD_sub1_fam"/>
    <property type="match status" value="1"/>
</dbReference>
<feature type="binding site" evidence="12">
    <location>
        <begin position="46"/>
        <end position="47"/>
    </location>
    <ligand>
        <name>FMN</name>
        <dbReference type="ChEBI" id="CHEBI:58210"/>
    </ligand>
</feature>
<evidence type="ECO:0000256" key="6">
    <source>
        <dbReference type="ARBA" id="ARBA00022630"/>
    </source>
</evidence>
<evidence type="ECO:0000256" key="1">
    <source>
        <dbReference type="ARBA" id="ARBA00003616"/>
    </source>
</evidence>
<feature type="binding site" evidence="12">
    <location>
        <position position="191"/>
    </location>
    <ligand>
        <name>FMN</name>
        <dbReference type="ChEBI" id="CHEBI:58210"/>
    </ligand>
</feature>
<keyword evidence="9 12" id="KW-0560">Oxidoreductase</keyword>
<keyword evidence="7 12" id="KW-0288">FMN</keyword>
<evidence type="ECO:0000256" key="7">
    <source>
        <dbReference type="ARBA" id="ARBA00022643"/>
    </source>
</evidence>
<comment type="function">
    <text evidence="1">Catalyzes the conversion of dihydroorotate to orotate with NAD(+) as electron acceptor.</text>
</comment>
<dbReference type="SUPFAM" id="SSF51395">
    <property type="entry name" value="FMN-linked oxidoreductases"/>
    <property type="match status" value="1"/>
</dbReference>
<evidence type="ECO:0000313" key="14">
    <source>
        <dbReference type="EMBL" id="TCO84118.1"/>
    </source>
</evidence>
<dbReference type="PIRSF" id="PIRSF000164">
    <property type="entry name" value="DHO_oxidase"/>
    <property type="match status" value="1"/>
</dbReference>
<feature type="binding site" evidence="12">
    <location>
        <begin position="192"/>
        <end position="193"/>
    </location>
    <ligand>
        <name>substrate</name>
    </ligand>
</feature>
<dbReference type="InterPro" id="IPR050074">
    <property type="entry name" value="DHO_dehydrogenase"/>
</dbReference>
<dbReference type="GO" id="GO:0044205">
    <property type="term" value="P:'de novo' UMP biosynthetic process"/>
    <property type="evidence" value="ECO:0007669"/>
    <property type="project" value="UniProtKB-UniRule"/>
</dbReference>
<feature type="binding site" evidence="12">
    <location>
        <position position="165"/>
    </location>
    <ligand>
        <name>FMN</name>
        <dbReference type="ChEBI" id="CHEBI:58210"/>
    </ligand>
</feature>
<organism evidence="14 15">
    <name type="scientific">Frisingicoccus caecimuris</name>
    <dbReference type="NCBI Taxonomy" id="1796636"/>
    <lineage>
        <taxon>Bacteria</taxon>
        <taxon>Bacillati</taxon>
        <taxon>Bacillota</taxon>
        <taxon>Clostridia</taxon>
        <taxon>Lachnospirales</taxon>
        <taxon>Lachnospiraceae</taxon>
        <taxon>Frisingicoccus</taxon>
    </lineage>
</organism>
<dbReference type="CDD" id="cd04740">
    <property type="entry name" value="DHOD_1B_like"/>
    <property type="match status" value="1"/>
</dbReference>
<dbReference type="HAMAP" id="MF_00224">
    <property type="entry name" value="DHO_dh_type1"/>
    <property type="match status" value="1"/>
</dbReference>
<comment type="catalytic activity">
    <reaction evidence="12">
        <text>(S)-dihydroorotate + A = orotate + AH2</text>
        <dbReference type="Rhea" id="RHEA:18073"/>
        <dbReference type="ChEBI" id="CHEBI:13193"/>
        <dbReference type="ChEBI" id="CHEBI:17499"/>
        <dbReference type="ChEBI" id="CHEBI:30839"/>
        <dbReference type="ChEBI" id="CHEBI:30864"/>
    </reaction>
</comment>
<dbReference type="InterPro" id="IPR013785">
    <property type="entry name" value="Aldolase_TIM"/>
</dbReference>
<keyword evidence="6 12" id="KW-0285">Flavoprotein</keyword>
<dbReference type="InterPro" id="IPR033888">
    <property type="entry name" value="DHOD_1B"/>
</dbReference>
<proteinExistence type="inferred from homology"/>
<protein>
    <recommendedName>
        <fullName evidence="12">Dihydroorotate dehydrogenase</fullName>
        <shortName evidence="12">DHOD</shortName>
        <shortName evidence="12">DHODase</shortName>
        <shortName evidence="12">DHOdehase</shortName>
        <ecNumber evidence="12">1.3.-.-</ecNumber>
    </recommendedName>
</protein>
<dbReference type="EMBL" id="SLXA01000009">
    <property type="protein sequence ID" value="TCO84118.1"/>
    <property type="molecule type" value="Genomic_DNA"/>
</dbReference>
<dbReference type="AlphaFoldDB" id="A0A4R2LB08"/>
<dbReference type="Gene3D" id="3.20.20.70">
    <property type="entry name" value="Aldolase class I"/>
    <property type="match status" value="1"/>
</dbReference>
<dbReference type="GO" id="GO:0006207">
    <property type="term" value="P:'de novo' pyrimidine nucleobase biosynthetic process"/>
    <property type="evidence" value="ECO:0007669"/>
    <property type="project" value="InterPro"/>
</dbReference>
<comment type="subcellular location">
    <subcellularLocation>
        <location evidence="2 12">Cytoplasm</location>
    </subcellularLocation>
</comment>
<dbReference type="RefSeq" id="WP_132092224.1">
    <property type="nucleotide sequence ID" value="NZ_JANKAQ010000010.1"/>
</dbReference>
<dbReference type="FunFam" id="3.20.20.70:FF:000027">
    <property type="entry name" value="Dihydropyrimidine dehydrogenase [NADP(+)]"/>
    <property type="match status" value="1"/>
</dbReference>
<feature type="binding site" evidence="12">
    <location>
        <position position="22"/>
    </location>
    <ligand>
        <name>FMN</name>
        <dbReference type="ChEBI" id="CHEBI:58210"/>
    </ligand>
</feature>
<dbReference type="InterPro" id="IPR005720">
    <property type="entry name" value="Dihydroorotate_DH_cat"/>
</dbReference>
<feature type="active site" description="Nucleophile" evidence="12">
    <location>
        <position position="130"/>
    </location>
</feature>
<dbReference type="GO" id="GO:0004589">
    <property type="term" value="F:dihydroorotate dehydrogenase (NAD+) activity"/>
    <property type="evidence" value="ECO:0007669"/>
    <property type="project" value="UniProtKB-EC"/>
</dbReference>
<dbReference type="InterPro" id="IPR012135">
    <property type="entry name" value="Dihydroorotate_DH_1_2"/>
</dbReference>
<dbReference type="PANTHER" id="PTHR48109">
    <property type="entry name" value="DIHYDROOROTATE DEHYDROGENASE (QUINONE), MITOCHONDRIAL-RELATED"/>
    <property type="match status" value="1"/>
</dbReference>
<dbReference type="EC" id="1.3.-.-" evidence="12"/>
<reference evidence="14 15" key="1">
    <citation type="submission" date="2019-03" db="EMBL/GenBank/DDBJ databases">
        <title>Genomic Encyclopedia of Type Strains, Phase IV (KMG-IV): sequencing the most valuable type-strain genomes for metagenomic binning, comparative biology and taxonomic classification.</title>
        <authorList>
            <person name="Goeker M."/>
        </authorList>
    </citation>
    <scope>NUCLEOTIDE SEQUENCE [LARGE SCALE GENOMIC DNA]</scope>
    <source>
        <strain evidence="14 15">DSM 28559</strain>
    </source>
</reference>
<dbReference type="InterPro" id="IPR049622">
    <property type="entry name" value="Dihydroorotate_DH_I"/>
</dbReference>
<comment type="caution">
    <text evidence="14">The sequence shown here is derived from an EMBL/GenBank/DDBJ whole genome shotgun (WGS) entry which is preliminary data.</text>
</comment>
<dbReference type="GO" id="GO:0005737">
    <property type="term" value="C:cytoplasm"/>
    <property type="evidence" value="ECO:0007669"/>
    <property type="project" value="UniProtKB-SubCell"/>
</dbReference>
<feature type="binding site" evidence="12">
    <location>
        <position position="127"/>
    </location>
    <ligand>
        <name>substrate</name>
    </ligand>
</feature>
<evidence type="ECO:0000256" key="10">
    <source>
        <dbReference type="ARBA" id="ARBA00023027"/>
    </source>
</evidence>
<dbReference type="NCBIfam" id="NF005574">
    <property type="entry name" value="PRK07259.1"/>
    <property type="match status" value="1"/>
</dbReference>
<dbReference type="Proteomes" id="UP000295711">
    <property type="component" value="Unassembled WGS sequence"/>
</dbReference>
<feature type="binding site" evidence="12">
    <location>
        <begin position="265"/>
        <end position="266"/>
    </location>
    <ligand>
        <name>FMN</name>
        <dbReference type="ChEBI" id="CHEBI:58210"/>
    </ligand>
</feature>
<feature type="binding site" evidence="12">
    <location>
        <begin position="70"/>
        <end position="74"/>
    </location>
    <ligand>
        <name>substrate</name>
    </ligand>
</feature>
<feature type="binding site" evidence="12">
    <location>
        <begin position="243"/>
        <end position="244"/>
    </location>
    <ligand>
        <name>FMN</name>
        <dbReference type="ChEBI" id="CHEBI:58210"/>
    </ligand>
</feature>
<feature type="binding site" evidence="12">
    <location>
        <position position="127"/>
    </location>
    <ligand>
        <name>FMN</name>
        <dbReference type="ChEBI" id="CHEBI:58210"/>
    </ligand>
</feature>
<evidence type="ECO:0000259" key="13">
    <source>
        <dbReference type="Pfam" id="PF01180"/>
    </source>
</evidence>
<keyword evidence="8 12" id="KW-0665">Pyrimidine biosynthesis</keyword>